<evidence type="ECO:0000313" key="1">
    <source>
        <dbReference type="EMBL" id="KAJ8408424.1"/>
    </source>
</evidence>
<dbReference type="EMBL" id="JAINUG010000035">
    <property type="protein sequence ID" value="KAJ8408424.1"/>
    <property type="molecule type" value="Genomic_DNA"/>
</dbReference>
<proteinExistence type="predicted"/>
<dbReference type="Proteomes" id="UP001221898">
    <property type="component" value="Unassembled WGS sequence"/>
</dbReference>
<gene>
    <name evidence="1" type="ORF">AAFF_G00258380</name>
</gene>
<comment type="caution">
    <text evidence="1">The sequence shown here is derived from an EMBL/GenBank/DDBJ whole genome shotgun (WGS) entry which is preliminary data.</text>
</comment>
<sequence>MSSAIHYKLENNSSEEDALKNETSNLNHESKILSANLNGFLVLGNSLFSYRPSANRLPNRQVLRSAQFGEASLFCQAGSTQGQQHPCAGPSQSELSWCEARPSFCIATSSGRPAQSGSRSGQL</sequence>
<keyword evidence="2" id="KW-1185">Reference proteome</keyword>
<evidence type="ECO:0000313" key="2">
    <source>
        <dbReference type="Proteomes" id="UP001221898"/>
    </source>
</evidence>
<accession>A0AAD7STC9</accession>
<name>A0AAD7STC9_9TELE</name>
<reference evidence="1" key="1">
    <citation type="journal article" date="2023" name="Science">
        <title>Genome structures resolve the early diversification of teleost fishes.</title>
        <authorList>
            <person name="Parey E."/>
            <person name="Louis A."/>
            <person name="Montfort J."/>
            <person name="Bouchez O."/>
            <person name="Roques C."/>
            <person name="Iampietro C."/>
            <person name="Lluch J."/>
            <person name="Castinel A."/>
            <person name="Donnadieu C."/>
            <person name="Desvignes T."/>
            <person name="Floi Bucao C."/>
            <person name="Jouanno E."/>
            <person name="Wen M."/>
            <person name="Mejri S."/>
            <person name="Dirks R."/>
            <person name="Jansen H."/>
            <person name="Henkel C."/>
            <person name="Chen W.J."/>
            <person name="Zahm M."/>
            <person name="Cabau C."/>
            <person name="Klopp C."/>
            <person name="Thompson A.W."/>
            <person name="Robinson-Rechavi M."/>
            <person name="Braasch I."/>
            <person name="Lecointre G."/>
            <person name="Bobe J."/>
            <person name="Postlethwait J.H."/>
            <person name="Berthelot C."/>
            <person name="Roest Crollius H."/>
            <person name="Guiguen Y."/>
        </authorList>
    </citation>
    <scope>NUCLEOTIDE SEQUENCE</scope>
    <source>
        <strain evidence="1">NC1722</strain>
    </source>
</reference>
<organism evidence="1 2">
    <name type="scientific">Aldrovandia affinis</name>
    <dbReference type="NCBI Taxonomy" id="143900"/>
    <lineage>
        <taxon>Eukaryota</taxon>
        <taxon>Metazoa</taxon>
        <taxon>Chordata</taxon>
        <taxon>Craniata</taxon>
        <taxon>Vertebrata</taxon>
        <taxon>Euteleostomi</taxon>
        <taxon>Actinopterygii</taxon>
        <taxon>Neopterygii</taxon>
        <taxon>Teleostei</taxon>
        <taxon>Notacanthiformes</taxon>
        <taxon>Halosauridae</taxon>
        <taxon>Aldrovandia</taxon>
    </lineage>
</organism>
<dbReference type="AlphaFoldDB" id="A0AAD7STC9"/>
<protein>
    <submittedName>
        <fullName evidence="1">Uncharacterized protein</fullName>
    </submittedName>
</protein>